<gene>
    <name evidence="1" type="ORF">LCGC14_3169150</name>
</gene>
<dbReference type="AlphaFoldDB" id="A0A0F8VF35"/>
<reference evidence="1" key="1">
    <citation type="journal article" date="2015" name="Nature">
        <title>Complex archaea that bridge the gap between prokaryotes and eukaryotes.</title>
        <authorList>
            <person name="Spang A."/>
            <person name="Saw J.H."/>
            <person name="Jorgensen S.L."/>
            <person name="Zaremba-Niedzwiedzka K."/>
            <person name="Martijn J."/>
            <person name="Lind A.E."/>
            <person name="van Eijk R."/>
            <person name="Schleper C."/>
            <person name="Guy L."/>
            <person name="Ettema T.J."/>
        </authorList>
    </citation>
    <scope>NUCLEOTIDE SEQUENCE</scope>
</reference>
<organism evidence="1">
    <name type="scientific">marine sediment metagenome</name>
    <dbReference type="NCBI Taxonomy" id="412755"/>
    <lineage>
        <taxon>unclassified sequences</taxon>
        <taxon>metagenomes</taxon>
        <taxon>ecological metagenomes</taxon>
    </lineage>
</organism>
<accession>A0A0F8VF35</accession>
<protein>
    <submittedName>
        <fullName evidence="1">Uncharacterized protein</fullName>
    </submittedName>
</protein>
<dbReference type="EMBL" id="LAZR01070285">
    <property type="protein sequence ID" value="KKK42987.1"/>
    <property type="molecule type" value="Genomic_DNA"/>
</dbReference>
<comment type="caution">
    <text evidence="1">The sequence shown here is derived from an EMBL/GenBank/DDBJ whole genome shotgun (WGS) entry which is preliminary data.</text>
</comment>
<evidence type="ECO:0000313" key="1">
    <source>
        <dbReference type="EMBL" id="KKK42987.1"/>
    </source>
</evidence>
<sequence length="58" mass="6650">MTLYVLKRIDGLYVAKSGSENSYTNSFTKARKFSTKEKAEGDRCIENEYIVEIDPLLL</sequence>
<proteinExistence type="predicted"/>
<name>A0A0F8VF35_9ZZZZ</name>